<sequence>MAGEKKKIHIRLHVYDTDIEVDIMPENEPYCRRAAKLITDEVNSLSELYRTSRSEKEILFMAMLDIASCLELEKAHNDTEPYNNILTKITSEIEGALGVNSSAHDTDK</sequence>
<dbReference type="RefSeq" id="WP_205102943.1">
    <property type="nucleotide sequence ID" value="NZ_JACJJG010000002.1"/>
</dbReference>
<proteinExistence type="predicted"/>
<dbReference type="EMBL" id="JACJJG010000002">
    <property type="protein sequence ID" value="MBM6672501.1"/>
    <property type="molecule type" value="Genomic_DNA"/>
</dbReference>
<evidence type="ECO:0000313" key="1">
    <source>
        <dbReference type="EMBL" id="MBM6672501.1"/>
    </source>
</evidence>
<dbReference type="InterPro" id="IPR036192">
    <property type="entry name" value="Cell_div_ZapA-like_sf"/>
</dbReference>
<organism evidence="1 2">
    <name type="scientific">Marseilla massiliensis</name>
    <dbReference type="NCBI Taxonomy" id="1841864"/>
    <lineage>
        <taxon>Bacteria</taxon>
        <taxon>Pseudomonadati</taxon>
        <taxon>Bacteroidota</taxon>
        <taxon>Bacteroidia</taxon>
        <taxon>Bacteroidales</taxon>
        <taxon>Prevotellaceae</taxon>
        <taxon>Marseilla</taxon>
    </lineage>
</organism>
<evidence type="ECO:0000313" key="2">
    <source>
        <dbReference type="Proteomes" id="UP000706891"/>
    </source>
</evidence>
<dbReference type="SUPFAM" id="SSF102829">
    <property type="entry name" value="Cell division protein ZapA-like"/>
    <property type="match status" value="1"/>
</dbReference>
<dbReference type="GO" id="GO:0051301">
    <property type="term" value="P:cell division"/>
    <property type="evidence" value="ECO:0007669"/>
    <property type="project" value="UniProtKB-KW"/>
</dbReference>
<accession>A0A938WRP1</accession>
<reference evidence="1" key="2">
    <citation type="journal article" date="2021" name="Sci. Rep.">
        <title>The distribution of antibiotic resistance genes in chicken gut microbiota commensals.</title>
        <authorList>
            <person name="Juricova H."/>
            <person name="Matiasovicova J."/>
            <person name="Kubasova T."/>
            <person name="Cejkova D."/>
            <person name="Rychlik I."/>
        </authorList>
    </citation>
    <scope>NUCLEOTIDE SEQUENCE</scope>
    <source>
        <strain evidence="1">An824</strain>
    </source>
</reference>
<name>A0A938WRP1_9BACT</name>
<keyword evidence="1" id="KW-0131">Cell cycle</keyword>
<reference evidence="1" key="1">
    <citation type="submission" date="2020-08" db="EMBL/GenBank/DDBJ databases">
        <authorList>
            <person name="Cejkova D."/>
            <person name="Kubasova T."/>
            <person name="Jahodarova E."/>
            <person name="Rychlik I."/>
        </authorList>
    </citation>
    <scope>NUCLEOTIDE SEQUENCE</scope>
    <source>
        <strain evidence="1">An824</strain>
    </source>
</reference>
<dbReference type="AlphaFoldDB" id="A0A938WRP1"/>
<dbReference type="Pfam" id="PF05164">
    <property type="entry name" value="ZapA"/>
    <property type="match status" value="1"/>
</dbReference>
<dbReference type="Proteomes" id="UP000706891">
    <property type="component" value="Unassembled WGS sequence"/>
</dbReference>
<keyword evidence="1" id="KW-0132">Cell division</keyword>
<dbReference type="InterPro" id="IPR007838">
    <property type="entry name" value="Cell_div_ZapA-like"/>
</dbReference>
<comment type="caution">
    <text evidence="1">The sequence shown here is derived from an EMBL/GenBank/DDBJ whole genome shotgun (WGS) entry which is preliminary data.</text>
</comment>
<keyword evidence="2" id="KW-1185">Reference proteome</keyword>
<protein>
    <submittedName>
        <fullName evidence="1">Cell division protein ZapA</fullName>
    </submittedName>
</protein>
<gene>
    <name evidence="1" type="ORF">H6A34_01155</name>
</gene>